<dbReference type="PROSITE" id="PS00108">
    <property type="entry name" value="PROTEIN_KINASE_ST"/>
    <property type="match status" value="1"/>
</dbReference>
<dbReference type="Gene3D" id="1.10.510.10">
    <property type="entry name" value="Transferase(Phosphotransferase) domain 1"/>
    <property type="match status" value="1"/>
</dbReference>
<sequence length="266" mass="31420">MMVVERLTEKPENPRREIELFYSKPSENLMHSNVIILVIVCGACLITDVQLMKCSIGGAALRRVDDFLQRVQHYMQYPKCKAKDFKRFNDECKRLKVAQNAHDLTAAKRIQYRSTEMKILQMIEHPFIVKLHWSLWNEKYAVMIFDYYQMDSFFDLIASTGPLSEEKAKFYTAQLVLAFEYLHETKHIVHRDIKDENILVDNEGYLKILADFLIVRSTQKEKYEARDLASWPRKGTRPIRLNPIRLNPVRLNPVRLNPVRLKFTIE</sequence>
<dbReference type="SUPFAM" id="SSF56112">
    <property type="entry name" value="Protein kinase-like (PK-like)"/>
    <property type="match status" value="1"/>
</dbReference>
<evidence type="ECO:0000256" key="4">
    <source>
        <dbReference type="ARBA" id="ARBA00022777"/>
    </source>
</evidence>
<keyword evidence="8" id="KW-1185">Reference proteome</keyword>
<dbReference type="GO" id="GO:0005524">
    <property type="term" value="F:ATP binding"/>
    <property type="evidence" value="ECO:0007669"/>
    <property type="project" value="UniProtKB-KW"/>
</dbReference>
<evidence type="ECO:0000256" key="3">
    <source>
        <dbReference type="ARBA" id="ARBA00022741"/>
    </source>
</evidence>
<dbReference type="InterPro" id="IPR011009">
    <property type="entry name" value="Kinase-like_dom_sf"/>
</dbReference>
<dbReference type="SMART" id="SM00220">
    <property type="entry name" value="S_TKc"/>
    <property type="match status" value="1"/>
</dbReference>
<protein>
    <submittedName>
        <fullName evidence="7">Protein kinase domain-containing protein</fullName>
    </submittedName>
</protein>
<dbReference type="InterPro" id="IPR000719">
    <property type="entry name" value="Prot_kinase_dom"/>
</dbReference>
<keyword evidence="2" id="KW-0808">Transferase</keyword>
<organism evidence="7 8">
    <name type="scientific">Ditylenchus destructor</name>
    <dbReference type="NCBI Taxonomy" id="166010"/>
    <lineage>
        <taxon>Eukaryota</taxon>
        <taxon>Metazoa</taxon>
        <taxon>Ecdysozoa</taxon>
        <taxon>Nematoda</taxon>
        <taxon>Chromadorea</taxon>
        <taxon>Rhabditida</taxon>
        <taxon>Tylenchina</taxon>
        <taxon>Tylenchomorpha</taxon>
        <taxon>Sphaerularioidea</taxon>
        <taxon>Anguinidae</taxon>
        <taxon>Anguininae</taxon>
        <taxon>Ditylenchus</taxon>
    </lineage>
</organism>
<gene>
    <name evidence="7" type="ORF">DdX_17803</name>
</gene>
<reference evidence="7" key="1">
    <citation type="submission" date="2022-01" db="EMBL/GenBank/DDBJ databases">
        <title>Genome Sequence Resource for Two Populations of Ditylenchus destructor, the Migratory Endoparasitic Phytonematode.</title>
        <authorList>
            <person name="Zhang H."/>
            <person name="Lin R."/>
            <person name="Xie B."/>
        </authorList>
    </citation>
    <scope>NUCLEOTIDE SEQUENCE</scope>
    <source>
        <strain evidence="7">BazhouSP</strain>
    </source>
</reference>
<keyword evidence="4 7" id="KW-0418">Kinase</keyword>
<evidence type="ECO:0000256" key="5">
    <source>
        <dbReference type="ARBA" id="ARBA00022840"/>
    </source>
</evidence>
<evidence type="ECO:0000256" key="2">
    <source>
        <dbReference type="ARBA" id="ARBA00022679"/>
    </source>
</evidence>
<keyword evidence="3" id="KW-0547">Nucleotide-binding</keyword>
<keyword evidence="5" id="KW-0067">ATP-binding</keyword>
<dbReference type="Pfam" id="PF00069">
    <property type="entry name" value="Pkinase"/>
    <property type="match status" value="1"/>
</dbReference>
<dbReference type="AlphaFoldDB" id="A0AAD4MRA4"/>
<comment type="caution">
    <text evidence="7">The sequence shown here is derived from an EMBL/GenBank/DDBJ whole genome shotgun (WGS) entry which is preliminary data.</text>
</comment>
<dbReference type="GO" id="GO:0005952">
    <property type="term" value="C:cAMP-dependent protein kinase complex"/>
    <property type="evidence" value="ECO:0007669"/>
    <property type="project" value="TreeGrafter"/>
</dbReference>
<dbReference type="GO" id="GO:0004691">
    <property type="term" value="F:cAMP-dependent protein kinase activity"/>
    <property type="evidence" value="ECO:0007669"/>
    <property type="project" value="TreeGrafter"/>
</dbReference>
<evidence type="ECO:0000313" key="7">
    <source>
        <dbReference type="EMBL" id="KAI1698637.1"/>
    </source>
</evidence>
<evidence type="ECO:0000259" key="6">
    <source>
        <dbReference type="PROSITE" id="PS50011"/>
    </source>
</evidence>
<dbReference type="PANTHER" id="PTHR24353">
    <property type="entry name" value="CYCLIC NUCLEOTIDE-DEPENDENT PROTEIN KINASE"/>
    <property type="match status" value="1"/>
</dbReference>
<evidence type="ECO:0000256" key="1">
    <source>
        <dbReference type="ARBA" id="ARBA00022527"/>
    </source>
</evidence>
<accession>A0AAD4MRA4</accession>
<evidence type="ECO:0000313" key="8">
    <source>
        <dbReference type="Proteomes" id="UP001201812"/>
    </source>
</evidence>
<dbReference type="InterPro" id="IPR008271">
    <property type="entry name" value="Ser/Thr_kinase_AS"/>
</dbReference>
<dbReference type="PANTHER" id="PTHR24353:SF37">
    <property type="entry name" value="CAMP-DEPENDENT PROTEIN KINASE CATALYTIC SUBUNIT PRKX"/>
    <property type="match status" value="1"/>
</dbReference>
<name>A0AAD4MRA4_9BILA</name>
<feature type="domain" description="Protein kinase" evidence="6">
    <location>
        <begin position="50"/>
        <end position="266"/>
    </location>
</feature>
<proteinExistence type="predicted"/>
<dbReference type="Gene3D" id="3.30.200.20">
    <property type="entry name" value="Phosphorylase Kinase, domain 1"/>
    <property type="match status" value="1"/>
</dbReference>
<keyword evidence="1" id="KW-0723">Serine/threonine-protein kinase</keyword>
<dbReference type="EMBL" id="JAKKPZ010000210">
    <property type="protein sequence ID" value="KAI1698637.1"/>
    <property type="molecule type" value="Genomic_DNA"/>
</dbReference>
<dbReference type="PROSITE" id="PS50011">
    <property type="entry name" value="PROTEIN_KINASE_DOM"/>
    <property type="match status" value="1"/>
</dbReference>
<dbReference type="Proteomes" id="UP001201812">
    <property type="component" value="Unassembled WGS sequence"/>
</dbReference>